<sequence>MEKIYVTDDELTVLRLYRSCDQVRFTKHRLNKVEAQEFASILGNPGYTKYDGAECFGLSKGKIGVAAFIKQGGAE</sequence>
<dbReference type="EMBL" id="OKRC01000001">
    <property type="protein sequence ID" value="SPE18655.1"/>
    <property type="molecule type" value="Genomic_DNA"/>
</dbReference>
<dbReference type="AlphaFoldDB" id="A0AAE8LUQ5"/>
<dbReference type="Proteomes" id="UP000239650">
    <property type="component" value="Unassembled WGS sequence"/>
</dbReference>
<organism evidence="1 2">
    <name type="scientific">Latilactobacillus sakei</name>
    <name type="common">Lactobacillus sakei</name>
    <dbReference type="NCBI Taxonomy" id="1599"/>
    <lineage>
        <taxon>Bacteria</taxon>
        <taxon>Bacillati</taxon>
        <taxon>Bacillota</taxon>
        <taxon>Bacilli</taxon>
        <taxon>Lactobacillales</taxon>
        <taxon>Lactobacillaceae</taxon>
        <taxon>Latilactobacillus</taxon>
    </lineage>
</organism>
<comment type="caution">
    <text evidence="1">The sequence shown here is derived from an EMBL/GenBank/DDBJ whole genome shotgun (WGS) entry which is preliminary data.</text>
</comment>
<dbReference type="RefSeq" id="WP_105299980.1">
    <property type="nucleotide sequence ID" value="NZ_CP025136.1"/>
</dbReference>
<protein>
    <submittedName>
        <fullName evidence="1">Uncharacterized protein</fullName>
    </submittedName>
</protein>
<accession>A0AAE8LUQ5</accession>
<evidence type="ECO:0000313" key="1">
    <source>
        <dbReference type="EMBL" id="SPE18655.1"/>
    </source>
</evidence>
<proteinExistence type="predicted"/>
<gene>
    <name evidence="1" type="ORF">LAS9267_00205</name>
</gene>
<reference evidence="1 2" key="1">
    <citation type="submission" date="2018-02" db="EMBL/GenBank/DDBJ databases">
        <authorList>
            <person name="Rodrigo-Torres L."/>
            <person name="Arahal R. D."/>
            <person name="Lucena T."/>
        </authorList>
    </citation>
    <scope>NUCLEOTIDE SEQUENCE [LARGE SCALE GENOMIC DNA]</scope>
    <source>
        <strain evidence="1 2">CECT 9267</strain>
    </source>
</reference>
<name>A0AAE8LUQ5_LATSK</name>
<evidence type="ECO:0000313" key="2">
    <source>
        <dbReference type="Proteomes" id="UP000239650"/>
    </source>
</evidence>